<dbReference type="AlphaFoldDB" id="A0A1B9Y3I7"/>
<evidence type="ECO:0000313" key="2">
    <source>
        <dbReference type="Proteomes" id="UP000093186"/>
    </source>
</evidence>
<sequence length="80" mass="9287">MKDLIEALKILLKYGNPKYPTHCSHDELNIVGIEPEKISKEDIKKLDELGFIVQIEGVYYEEDDYKAEESKIFSFRYGSA</sequence>
<proteinExistence type="predicted"/>
<gene>
    <name evidence="1" type="ORF">BA195_06715</name>
</gene>
<organism evidence="1 2">
    <name type="scientific">Tenacibaculum soleae</name>
    <dbReference type="NCBI Taxonomy" id="447689"/>
    <lineage>
        <taxon>Bacteria</taxon>
        <taxon>Pseudomonadati</taxon>
        <taxon>Bacteroidota</taxon>
        <taxon>Flavobacteriia</taxon>
        <taxon>Flavobacteriales</taxon>
        <taxon>Flavobacteriaceae</taxon>
        <taxon>Tenacibaculum</taxon>
    </lineage>
</organism>
<dbReference type="EMBL" id="MAKX01000001">
    <property type="protein sequence ID" value="OCK44363.1"/>
    <property type="molecule type" value="Genomic_DNA"/>
</dbReference>
<accession>A0A1B9Y3I7</accession>
<name>A0A1B9Y3I7_9FLAO</name>
<dbReference type="RefSeq" id="WP_068703661.1">
    <property type="nucleotide sequence ID" value="NZ_MAKX01000001.1"/>
</dbReference>
<comment type="caution">
    <text evidence="1">The sequence shown here is derived from an EMBL/GenBank/DDBJ whole genome shotgun (WGS) entry which is preliminary data.</text>
</comment>
<dbReference type="STRING" id="447689.BA195_06715"/>
<protein>
    <submittedName>
        <fullName evidence="1">Uncharacterized protein</fullName>
    </submittedName>
</protein>
<evidence type="ECO:0000313" key="1">
    <source>
        <dbReference type="EMBL" id="OCK44363.1"/>
    </source>
</evidence>
<reference evidence="1 2" key="1">
    <citation type="submission" date="2016-06" db="EMBL/GenBank/DDBJ databases">
        <title>Draft Genome Sequence of Tenacibaculum soleae UCD-KL19.</title>
        <authorList>
            <person name="Eisen J.A."/>
            <person name="Coil D.A."/>
            <person name="Lujan K.M."/>
        </authorList>
    </citation>
    <scope>NUCLEOTIDE SEQUENCE [LARGE SCALE GENOMIC DNA]</scope>
    <source>
        <strain evidence="1 2">UCD-KL19</strain>
    </source>
</reference>
<dbReference type="OrthoDB" id="9911144at2"/>
<dbReference type="Proteomes" id="UP000093186">
    <property type="component" value="Unassembled WGS sequence"/>
</dbReference>
<keyword evidence="2" id="KW-1185">Reference proteome</keyword>